<keyword evidence="11" id="KW-1185">Reference proteome</keyword>
<proteinExistence type="inferred from homology"/>
<comment type="similarity">
    <text evidence="2">Belongs to the YkuD family.</text>
</comment>
<dbReference type="PANTHER" id="PTHR41533">
    <property type="entry name" value="L,D-TRANSPEPTIDASE HI_1667-RELATED"/>
    <property type="match status" value="1"/>
</dbReference>
<comment type="caution">
    <text evidence="10">The sequence shown here is derived from an EMBL/GenBank/DDBJ whole genome shotgun (WGS) entry which is preliminary data.</text>
</comment>
<evidence type="ECO:0000313" key="10">
    <source>
        <dbReference type="EMBL" id="MTD93012.1"/>
    </source>
</evidence>
<feature type="domain" description="L,D-TPase catalytic" evidence="9">
    <location>
        <begin position="275"/>
        <end position="452"/>
    </location>
</feature>
<gene>
    <name evidence="10" type="ORF">GIW81_01545</name>
</gene>
<keyword evidence="5 7" id="KW-0573">Peptidoglycan synthesis</keyword>
<evidence type="ECO:0000256" key="6">
    <source>
        <dbReference type="ARBA" id="ARBA00023316"/>
    </source>
</evidence>
<protein>
    <submittedName>
        <fullName evidence="10">L,D-transpeptidase family protein</fullName>
    </submittedName>
</protein>
<evidence type="ECO:0000256" key="3">
    <source>
        <dbReference type="ARBA" id="ARBA00022679"/>
    </source>
</evidence>
<dbReference type="GO" id="GO:0008360">
    <property type="term" value="P:regulation of cell shape"/>
    <property type="evidence" value="ECO:0007669"/>
    <property type="project" value="UniProtKB-UniRule"/>
</dbReference>
<dbReference type="PROSITE" id="PS52029">
    <property type="entry name" value="LD_TPASE"/>
    <property type="match status" value="1"/>
</dbReference>
<evidence type="ECO:0000256" key="5">
    <source>
        <dbReference type="ARBA" id="ARBA00022984"/>
    </source>
</evidence>
<dbReference type="GO" id="GO:0016740">
    <property type="term" value="F:transferase activity"/>
    <property type="evidence" value="ECO:0007669"/>
    <property type="project" value="UniProtKB-KW"/>
</dbReference>
<dbReference type="Gene3D" id="2.40.440.10">
    <property type="entry name" value="L,D-transpeptidase catalytic domain-like"/>
    <property type="match status" value="1"/>
</dbReference>
<dbReference type="GO" id="GO:0009252">
    <property type="term" value="P:peptidoglycan biosynthetic process"/>
    <property type="evidence" value="ECO:0007669"/>
    <property type="project" value="UniProtKB-UniPathway"/>
</dbReference>
<dbReference type="AlphaFoldDB" id="A0A6I3KH65"/>
<evidence type="ECO:0000256" key="4">
    <source>
        <dbReference type="ARBA" id="ARBA00022960"/>
    </source>
</evidence>
<dbReference type="InterPro" id="IPR005490">
    <property type="entry name" value="LD_TPept_cat_dom"/>
</dbReference>
<feature type="active site" description="Proton donor/acceptor" evidence="7">
    <location>
        <position position="405"/>
    </location>
</feature>
<evidence type="ECO:0000313" key="11">
    <source>
        <dbReference type="Proteomes" id="UP000440694"/>
    </source>
</evidence>
<evidence type="ECO:0000256" key="2">
    <source>
        <dbReference type="ARBA" id="ARBA00005992"/>
    </source>
</evidence>
<evidence type="ECO:0000256" key="7">
    <source>
        <dbReference type="PROSITE-ProRule" id="PRU01373"/>
    </source>
</evidence>
<dbReference type="SUPFAM" id="SSF141523">
    <property type="entry name" value="L,D-transpeptidase catalytic domain-like"/>
    <property type="match status" value="1"/>
</dbReference>
<comment type="pathway">
    <text evidence="1 7">Cell wall biogenesis; peptidoglycan biosynthesis.</text>
</comment>
<keyword evidence="4 7" id="KW-0133">Cell shape</keyword>
<dbReference type="InterPro" id="IPR052905">
    <property type="entry name" value="LD-transpeptidase_YkuD-like"/>
</dbReference>
<dbReference type="Pfam" id="PF20142">
    <property type="entry name" value="Scaffold"/>
    <property type="match status" value="1"/>
</dbReference>
<name>A0A6I3KH65_9HYPH</name>
<keyword evidence="3" id="KW-0808">Transferase</keyword>
<dbReference type="EMBL" id="WMBQ01000001">
    <property type="protein sequence ID" value="MTD93012.1"/>
    <property type="molecule type" value="Genomic_DNA"/>
</dbReference>
<dbReference type="UniPathway" id="UPA00219"/>
<dbReference type="Proteomes" id="UP000440694">
    <property type="component" value="Unassembled WGS sequence"/>
</dbReference>
<dbReference type="InterPro" id="IPR045380">
    <property type="entry name" value="LD_TPept_scaffold_dom"/>
</dbReference>
<dbReference type="PANTHER" id="PTHR41533:SF2">
    <property type="entry name" value="BLR7131 PROTEIN"/>
    <property type="match status" value="1"/>
</dbReference>
<reference evidence="10 11" key="1">
    <citation type="submission" date="2019-11" db="EMBL/GenBank/DDBJ databases">
        <title>Identification of a novel strain.</title>
        <authorList>
            <person name="Xu Q."/>
            <person name="Wang G."/>
        </authorList>
    </citation>
    <scope>NUCLEOTIDE SEQUENCE [LARGE SCALE GENOMIC DNA]</scope>
    <source>
        <strain evidence="11">xq</strain>
    </source>
</reference>
<dbReference type="GO" id="GO:0071555">
    <property type="term" value="P:cell wall organization"/>
    <property type="evidence" value="ECO:0007669"/>
    <property type="project" value="UniProtKB-UniRule"/>
</dbReference>
<feature type="region of interest" description="Disordered" evidence="8">
    <location>
        <begin position="1"/>
        <end position="21"/>
    </location>
</feature>
<evidence type="ECO:0000256" key="8">
    <source>
        <dbReference type="SAM" id="MobiDB-lite"/>
    </source>
</evidence>
<evidence type="ECO:0000256" key="1">
    <source>
        <dbReference type="ARBA" id="ARBA00004752"/>
    </source>
</evidence>
<organism evidence="10 11">
    <name type="scientific">Hyphomicrobium album</name>
    <dbReference type="NCBI Taxonomy" id="2665159"/>
    <lineage>
        <taxon>Bacteria</taxon>
        <taxon>Pseudomonadati</taxon>
        <taxon>Pseudomonadota</taxon>
        <taxon>Alphaproteobacteria</taxon>
        <taxon>Hyphomicrobiales</taxon>
        <taxon>Hyphomicrobiaceae</taxon>
        <taxon>Hyphomicrobium</taxon>
    </lineage>
</organism>
<dbReference type="GO" id="GO:0004180">
    <property type="term" value="F:carboxypeptidase activity"/>
    <property type="evidence" value="ECO:0007669"/>
    <property type="project" value="UniProtKB-ARBA"/>
</dbReference>
<dbReference type="InterPro" id="IPR038063">
    <property type="entry name" value="Transpep_catalytic_dom"/>
</dbReference>
<feature type="region of interest" description="Disordered" evidence="8">
    <location>
        <begin position="515"/>
        <end position="544"/>
    </location>
</feature>
<dbReference type="Pfam" id="PF03734">
    <property type="entry name" value="YkuD"/>
    <property type="match status" value="1"/>
</dbReference>
<keyword evidence="6 7" id="KW-0961">Cell wall biogenesis/degradation</keyword>
<evidence type="ECO:0000259" key="9">
    <source>
        <dbReference type="PROSITE" id="PS52029"/>
    </source>
</evidence>
<accession>A0A6I3KH65</accession>
<feature type="active site" description="Nucleophile" evidence="7">
    <location>
        <position position="424"/>
    </location>
</feature>
<sequence length="558" mass="61299">MRHTKSPVSRPRPAAPWPDWHGSVSVPAFGGGMIRSTILMLAAALPLAGTAGYAVAAPSASEPAVGATDPAITPPMAPPTDTNPVASAVRTKLNGLPTDGSAQELKERAVLSDFYAARRDAPMWLSEAGLTEKGAALGAEILEADNWGLNAKDFDLPSIPPAAQLDSETIGKADVEISLALLKYARYARGGRITEPSILLNSNLDRKPQLLDPELVIVGAANAADPAAYVRGLHPQHPQFQKLRQALLGNKGKPLARKILANMEEWRWMADLGEVHIMANVPEFMVYLVKDGARIHTERIVVGETGKQTSIFTRNLKTIVFKPMWRVPDSIKAYELQPNLRRGGSMFREHDLDLETKDGKQLDYRSIDWNTANILDYEVVQHNGPKNVMGVVKFTFPSQHTIFMHDTIDKWMFAQGVRTLSHGCLRLRNPMKMAEVVLAEDKGWDAAKVQTMMRQGGDNNEVVLEKKIPMHLVYFTAWVDDDGKLKTFNDIYGHEKRIALAIEGKWEQIDIGRDHLAPVQGGPGASEFSPGPQARQQRRQKQPSTIVDMVGSALGGGF</sequence>
<dbReference type="CDD" id="cd16913">
    <property type="entry name" value="YkuD_like"/>
    <property type="match status" value="1"/>
</dbReference>